<gene>
    <name evidence="9" type="ORF">FAUST_5839</name>
</gene>
<dbReference type="PANTHER" id="PTHR47338">
    <property type="entry name" value="ZN(II)2CYS6 TRANSCRIPTION FACTOR (EUROFUNG)-RELATED"/>
    <property type="match status" value="1"/>
</dbReference>
<feature type="region of interest" description="Disordered" evidence="6">
    <location>
        <begin position="116"/>
        <end position="160"/>
    </location>
</feature>
<evidence type="ECO:0000256" key="3">
    <source>
        <dbReference type="ARBA" id="ARBA00023015"/>
    </source>
</evidence>
<evidence type="ECO:0000256" key="6">
    <source>
        <dbReference type="SAM" id="MobiDB-lite"/>
    </source>
</evidence>
<dbReference type="GO" id="GO:0008270">
    <property type="term" value="F:zinc ion binding"/>
    <property type="evidence" value="ECO:0007669"/>
    <property type="project" value="InterPro"/>
</dbReference>
<reference evidence="9 10" key="1">
    <citation type="submission" date="2020-02" db="EMBL/GenBank/DDBJ databases">
        <title>Identification and distribution of gene clusters putatively required for synthesis of sphingolipid metabolism inhibitors in phylogenetically diverse species of the filamentous fungus Fusarium.</title>
        <authorList>
            <person name="Kim H.-S."/>
            <person name="Busman M."/>
            <person name="Brown D.W."/>
            <person name="Divon H."/>
            <person name="Uhlig S."/>
            <person name="Proctor R.H."/>
        </authorList>
    </citation>
    <scope>NUCLEOTIDE SEQUENCE [LARGE SCALE GENOMIC DNA]</scope>
    <source>
        <strain evidence="9 10">NRRL 2903</strain>
    </source>
</reference>
<keyword evidence="7" id="KW-1133">Transmembrane helix</keyword>
<dbReference type="PANTHER" id="PTHR47338:SF7">
    <property type="entry name" value="ZN(II)2CYS6 TRANSCRIPTION FACTOR (EUROFUNG)"/>
    <property type="match status" value="1"/>
</dbReference>
<protein>
    <recommendedName>
        <fullName evidence="8">Zn(2)-C6 fungal-type domain-containing protein</fullName>
    </recommendedName>
</protein>
<feature type="transmembrane region" description="Helical" evidence="7">
    <location>
        <begin position="60"/>
        <end position="81"/>
    </location>
</feature>
<keyword evidence="3" id="KW-0805">Transcription regulation</keyword>
<evidence type="ECO:0000256" key="1">
    <source>
        <dbReference type="ARBA" id="ARBA00004123"/>
    </source>
</evidence>
<dbReference type="Gene3D" id="4.10.240.10">
    <property type="entry name" value="Zn(2)-C6 fungal-type DNA-binding domain"/>
    <property type="match status" value="1"/>
</dbReference>
<feature type="transmembrane region" description="Helical" evidence="7">
    <location>
        <begin position="733"/>
        <end position="756"/>
    </location>
</feature>
<sequence>MYQPPYLQNQVQNQGWQPQQPTYEYKPVTAQEVHPVEADIIQSDKKQRERPDYRPIPLRWPFISALILVLLALMGMVIYAVRTLDGSDPTTRLENRSFQITNDNLFFMKRQDVVSEAAAPEATDATEAEPETAADPGPEETGASESQPTDDTSNADDGESGTLTTALVEELFTTMVTKPGSLEVTSVTETITETGEITRTLVETIPGTTYVTSSEVPVEDQPTSDGGVPVTGAYVPVTVTEPAQTKTSITVMESGVVRTTVKETTRTGPPIVYASVGTTTLYSVLTLDSEGKIAKPPVTKYRTSQVEATVKTIVDAPPPVTMVQTLPDGQIITSVSTPIGTTRVTTMPPTQVVITDVSTPTGGTRIVVEATTHTLTQSDYFIGKFLPPIVAVLLAMGIRALNQAAQQYQPFAALTREGGALGREALLLSFDGWQSIILPFKLLFNNQPLPFLTALALWSSSFVAPLSSEAIGLKIYGRCSKGAIDGCALELGVSNNAAYALVGLLGALAILLAFTLSVISRHWRTGVYANPWCAVNAAALVARNPEVRSMGSSDWKDLKTSITEKRFAMGWFRNQDGRDEYGVVIVGNIDRPIAATYANTPYTEGMAYRPQTRHRAPQTFMALSFWYRFTFLVFLICLLGFVGYYHFVDTFGTLPKNIKKLMESQDFGVRFVYSALGVVVIFCWEFLFTSVAVITPYRRMAEDPQVPTRSVLMTPATNPVSGVFVALRIRDPLLFFTAFTTVLAQFLPILLANVPYNRTQTSDAHEICSRLSIGILLVMVVAMLSSLLVKWPDLPVDPSSLAGALWYVSDAPWVRGLEGVAAMSANKRKNAVQGLGGRWTYGPIHTPMGELPRCRTCERLNFQCSFEQDGSGGNHAPRLPPKCRGTKACQECRTMKVRCSGDTPRCTNCQRRKKPCTYLSRAGSTTTEASSSRDDSSSKSASQATVSPELQRSSIASSSTSNATNSTVVEDVTALPYELVVPLVNQFFDRMSPLPSFSFLHQATVTQRCRDKTIDRALEMALCAITSIYFDKHPEEHAKWAQEAEHLILERLEEPSIFKIQASLLLIRYRAAVGQFPRAFIMAGLAARWAVALRLNYEHSKLTPVAQEVRRRTFWSLYLLEDSFCVGLKEFELFDPDTIYLQLPCEDVDFLQERYISTGYLQPGKGLEPDILGPRAAFVRLAFIRRSIMRLSRRISMKEANLSDLFSSMERFQTDLLRLKTKLALCDQYPDSGSQGVRRSPQCAAMHMSWHQSHCNLYRIFLTEYPEPTPHATVEGISASERALMKDKCLFHAEQIVKLLSDFIQHNNDTDLLDFDAAICAYHSARLILFGAYTSKDNKGPSMQMAISKAQLCLDVITRYFRFSEQLRSMRQELERVVQQHKSWVESLDNRAIAATGTTHKSPPKLSKDAYIRQRLAIHSLLGQSDFVDDSRDAAPAPPPEQALSTTESPEDGQAAPEPSMDGDGRELYLLNDPIMDPSILFGISYGAGSDLDAWAHNAAIMQGINGYLADVDEQYMY</sequence>
<dbReference type="CDD" id="cd00067">
    <property type="entry name" value="GAL4"/>
    <property type="match status" value="1"/>
</dbReference>
<dbReference type="GO" id="GO:0005634">
    <property type="term" value="C:nucleus"/>
    <property type="evidence" value="ECO:0007669"/>
    <property type="project" value="UniProtKB-SubCell"/>
</dbReference>
<evidence type="ECO:0000259" key="8">
    <source>
        <dbReference type="PROSITE" id="PS50048"/>
    </source>
</evidence>
<dbReference type="PROSITE" id="PS00463">
    <property type="entry name" value="ZN2_CY6_FUNGAL_1"/>
    <property type="match status" value="1"/>
</dbReference>
<accession>A0AAN6C0E3</accession>
<keyword evidence="2" id="KW-0479">Metal-binding</keyword>
<feature type="transmembrane region" description="Helical" evidence="7">
    <location>
        <begin position="667"/>
        <end position="694"/>
    </location>
</feature>
<dbReference type="InterPro" id="IPR001138">
    <property type="entry name" value="Zn2Cys6_DnaBD"/>
</dbReference>
<feature type="transmembrane region" description="Helical" evidence="7">
    <location>
        <begin position="768"/>
        <end position="789"/>
    </location>
</feature>
<evidence type="ECO:0000313" key="10">
    <source>
        <dbReference type="Proteomes" id="UP000537989"/>
    </source>
</evidence>
<feature type="compositionally biased region" description="Low complexity" evidence="6">
    <location>
        <begin position="938"/>
        <end position="963"/>
    </location>
</feature>
<comment type="caution">
    <text evidence="9">The sequence shown here is derived from an EMBL/GenBank/DDBJ whole genome shotgun (WGS) entry which is preliminary data.</text>
</comment>
<dbReference type="SMART" id="SM00906">
    <property type="entry name" value="Fungal_trans"/>
    <property type="match status" value="1"/>
</dbReference>
<dbReference type="CDD" id="cd12148">
    <property type="entry name" value="fungal_TF_MHR"/>
    <property type="match status" value="1"/>
</dbReference>
<dbReference type="GO" id="GO:0000981">
    <property type="term" value="F:DNA-binding transcription factor activity, RNA polymerase II-specific"/>
    <property type="evidence" value="ECO:0007669"/>
    <property type="project" value="InterPro"/>
</dbReference>
<proteinExistence type="predicted"/>
<feature type="transmembrane region" description="Helical" evidence="7">
    <location>
        <begin position="497"/>
        <end position="519"/>
    </location>
</feature>
<feature type="domain" description="Zn(2)-C6 fungal-type" evidence="8">
    <location>
        <begin position="888"/>
        <end position="918"/>
    </location>
</feature>
<dbReference type="GO" id="GO:0003677">
    <property type="term" value="F:DNA binding"/>
    <property type="evidence" value="ECO:0007669"/>
    <property type="project" value="InterPro"/>
</dbReference>
<dbReference type="InterPro" id="IPR050815">
    <property type="entry name" value="TF_fung"/>
</dbReference>
<keyword evidence="4" id="KW-0804">Transcription</keyword>
<keyword evidence="7" id="KW-0472">Membrane</keyword>
<keyword evidence="7" id="KW-0812">Transmembrane</keyword>
<dbReference type="InterPro" id="IPR007219">
    <property type="entry name" value="XnlR_reg_dom"/>
</dbReference>
<evidence type="ECO:0000256" key="2">
    <source>
        <dbReference type="ARBA" id="ARBA00022723"/>
    </source>
</evidence>
<evidence type="ECO:0000256" key="4">
    <source>
        <dbReference type="ARBA" id="ARBA00023163"/>
    </source>
</evidence>
<dbReference type="SUPFAM" id="SSF57701">
    <property type="entry name" value="Zn2/Cys6 DNA-binding domain"/>
    <property type="match status" value="1"/>
</dbReference>
<keyword evidence="10" id="KW-1185">Reference proteome</keyword>
<evidence type="ECO:0000256" key="7">
    <source>
        <dbReference type="SAM" id="Phobius"/>
    </source>
</evidence>
<dbReference type="Pfam" id="PF00172">
    <property type="entry name" value="Zn_clus"/>
    <property type="match status" value="1"/>
</dbReference>
<feature type="region of interest" description="Disordered" evidence="6">
    <location>
        <begin position="920"/>
        <end position="963"/>
    </location>
</feature>
<evidence type="ECO:0000256" key="5">
    <source>
        <dbReference type="ARBA" id="ARBA00023242"/>
    </source>
</evidence>
<dbReference type="PROSITE" id="PS50048">
    <property type="entry name" value="ZN2_CY6_FUNGAL_2"/>
    <property type="match status" value="1"/>
</dbReference>
<keyword evidence="5" id="KW-0539">Nucleus</keyword>
<dbReference type="EMBL" id="JAAMOD010000151">
    <property type="protein sequence ID" value="KAF5237959.1"/>
    <property type="molecule type" value="Genomic_DNA"/>
</dbReference>
<organism evidence="9 10">
    <name type="scientific">Fusarium austroamericanum</name>
    <dbReference type="NCBI Taxonomy" id="282268"/>
    <lineage>
        <taxon>Eukaryota</taxon>
        <taxon>Fungi</taxon>
        <taxon>Dikarya</taxon>
        <taxon>Ascomycota</taxon>
        <taxon>Pezizomycotina</taxon>
        <taxon>Sordariomycetes</taxon>
        <taxon>Hypocreomycetidae</taxon>
        <taxon>Hypocreales</taxon>
        <taxon>Nectriaceae</taxon>
        <taxon>Fusarium</taxon>
    </lineage>
</organism>
<dbReference type="InterPro" id="IPR021840">
    <property type="entry name" value="DUF3433"/>
</dbReference>
<comment type="subcellular location">
    <subcellularLocation>
        <location evidence="1">Nucleus</location>
    </subcellularLocation>
</comment>
<feature type="transmembrane region" description="Helical" evidence="7">
    <location>
        <begin position="625"/>
        <end position="647"/>
    </location>
</feature>
<dbReference type="GO" id="GO:0006351">
    <property type="term" value="P:DNA-templated transcription"/>
    <property type="evidence" value="ECO:0007669"/>
    <property type="project" value="InterPro"/>
</dbReference>
<name>A0AAN6C0E3_FUSAU</name>
<feature type="region of interest" description="Disordered" evidence="6">
    <location>
        <begin position="1428"/>
        <end position="1467"/>
    </location>
</feature>
<dbReference type="Proteomes" id="UP000537989">
    <property type="component" value="Unassembled WGS sequence"/>
</dbReference>
<feature type="transmembrane region" description="Helical" evidence="7">
    <location>
        <begin position="706"/>
        <end position="727"/>
    </location>
</feature>
<dbReference type="SMART" id="SM00066">
    <property type="entry name" value="GAL4"/>
    <property type="match status" value="1"/>
</dbReference>
<dbReference type="Pfam" id="PF04082">
    <property type="entry name" value="Fungal_trans"/>
    <property type="match status" value="1"/>
</dbReference>
<evidence type="ECO:0000313" key="9">
    <source>
        <dbReference type="EMBL" id="KAF5237959.1"/>
    </source>
</evidence>
<dbReference type="InterPro" id="IPR036864">
    <property type="entry name" value="Zn2-C6_fun-type_DNA-bd_sf"/>
</dbReference>
<dbReference type="Pfam" id="PF11915">
    <property type="entry name" value="DUF3433"/>
    <property type="match status" value="2"/>
</dbReference>
<feature type="compositionally biased region" description="Polar residues" evidence="6">
    <location>
        <begin position="143"/>
        <end position="152"/>
    </location>
</feature>